<dbReference type="Proteomes" id="UP000492821">
    <property type="component" value="Unassembled WGS sequence"/>
</dbReference>
<dbReference type="WBParaSite" id="Pan_g19387.t1">
    <property type="protein sequence ID" value="Pan_g19387.t1"/>
    <property type="gene ID" value="Pan_g19387"/>
</dbReference>
<reference evidence="2" key="2">
    <citation type="submission" date="2020-10" db="UniProtKB">
        <authorList>
            <consortium name="WormBaseParasite"/>
        </authorList>
    </citation>
    <scope>IDENTIFICATION</scope>
</reference>
<protein>
    <submittedName>
        <fullName evidence="2">Clr5 domain-containing protein</fullName>
    </submittedName>
</protein>
<keyword evidence="1" id="KW-1185">Reference proteome</keyword>
<accession>A0A7E4VEW8</accession>
<evidence type="ECO:0000313" key="2">
    <source>
        <dbReference type="WBParaSite" id="Pan_g19387.t1"/>
    </source>
</evidence>
<sequence>MDPVQINKSDIVNWENPQIRQILADQLDLNLHVSETISRIEKLTGARPSVNIVTQRVRRYREKRDKAMNPGISSHLKHIPDANLNLQNQPICLSLPYAVSTSSVNENANSAGSSDMFRDHLAQQHAKPNHGIQRTADRVPRSSDIETLLFSVAVNHTNGIFSTLLTTKNQSQHISMSSKPTSTKTEHPNKLEDAISGISSLFNVFEPTRSAVSPAISKVQTHAATSIDVLFNNGKLVRAHYLFQIRKTIMYCLDQVNYLHTIGENFVGFNNHICFNYADKAALDDPHRALCSLVRFHEPHFTLETANSIRNCLNSMKEDMDFSDSPLADLTGYRLDQFKSILGIIEKKLKTIIEIHYDNTGSINTVAAYVAGCIHPVWILVNELRRAK</sequence>
<organism evidence="1 2">
    <name type="scientific">Panagrellus redivivus</name>
    <name type="common">Microworm</name>
    <dbReference type="NCBI Taxonomy" id="6233"/>
    <lineage>
        <taxon>Eukaryota</taxon>
        <taxon>Metazoa</taxon>
        <taxon>Ecdysozoa</taxon>
        <taxon>Nematoda</taxon>
        <taxon>Chromadorea</taxon>
        <taxon>Rhabditida</taxon>
        <taxon>Tylenchina</taxon>
        <taxon>Panagrolaimomorpha</taxon>
        <taxon>Panagrolaimoidea</taxon>
        <taxon>Panagrolaimidae</taxon>
        <taxon>Panagrellus</taxon>
    </lineage>
</organism>
<name>A0A7E4VEW8_PANRE</name>
<proteinExistence type="predicted"/>
<dbReference type="AlphaFoldDB" id="A0A7E4VEW8"/>
<reference evidence="1" key="1">
    <citation type="journal article" date="2013" name="Genetics">
        <title>The draft genome and transcriptome of Panagrellus redivivus are shaped by the harsh demands of a free-living lifestyle.</title>
        <authorList>
            <person name="Srinivasan J."/>
            <person name="Dillman A.R."/>
            <person name="Macchietto M.G."/>
            <person name="Heikkinen L."/>
            <person name="Lakso M."/>
            <person name="Fracchia K.M."/>
            <person name="Antoshechkin I."/>
            <person name="Mortazavi A."/>
            <person name="Wong G."/>
            <person name="Sternberg P.W."/>
        </authorList>
    </citation>
    <scope>NUCLEOTIDE SEQUENCE [LARGE SCALE GENOMIC DNA]</scope>
    <source>
        <strain evidence="1">MT8872</strain>
    </source>
</reference>
<evidence type="ECO:0000313" key="1">
    <source>
        <dbReference type="Proteomes" id="UP000492821"/>
    </source>
</evidence>